<keyword evidence="4" id="KW-0460">Magnesium</keyword>
<keyword evidence="6" id="KW-1185">Reference proteome</keyword>
<comment type="similarity">
    <text evidence="2">Belongs to the HAD-like hydrolase superfamily. CbbY/CbbZ/Gph/YieH family.</text>
</comment>
<dbReference type="Gene3D" id="1.10.150.240">
    <property type="entry name" value="Putative phosphatase, domain 2"/>
    <property type="match status" value="1"/>
</dbReference>
<dbReference type="RefSeq" id="WP_125221002.1">
    <property type="nucleotide sequence ID" value="NZ_QUSX01000001.1"/>
</dbReference>
<sequence>MKYKCIIFDCDGVLVDSELISAKVLVTMANEMGLPMDVAFVLKNFMGKSFYDIMDYLEKKLNSPLPVTFESEFRSMTFKAFQSDLKPIEGIPNLLKQLKIPFCVASSGPLEKIRHNLTATGLIDKFQNRMFSCYEIQSWKPSPDIYLHAASCMGFSPKDCAVIEDSDSGIQAAISGGFDVFIYDSNQNHRSRQLKNGVIFNHMNELLSLVS</sequence>
<comment type="cofactor">
    <cofactor evidence="1">
        <name>Mg(2+)</name>
        <dbReference type="ChEBI" id="CHEBI:18420"/>
    </cofactor>
</comment>
<dbReference type="Proteomes" id="UP000286990">
    <property type="component" value="Unassembled WGS sequence"/>
</dbReference>
<organism evidence="5 6">
    <name type="scientific">Maribacter algicola</name>
    <dbReference type="NCBI Taxonomy" id="2498892"/>
    <lineage>
        <taxon>Bacteria</taxon>
        <taxon>Pseudomonadati</taxon>
        <taxon>Bacteroidota</taxon>
        <taxon>Flavobacteriia</taxon>
        <taxon>Flavobacteriales</taxon>
        <taxon>Flavobacteriaceae</taxon>
        <taxon>Maribacter</taxon>
    </lineage>
</organism>
<dbReference type="NCBIfam" id="TIGR01509">
    <property type="entry name" value="HAD-SF-IA-v3"/>
    <property type="match status" value="1"/>
</dbReference>
<name>A0A3R8RNA3_9FLAO</name>
<evidence type="ECO:0000313" key="6">
    <source>
        <dbReference type="Proteomes" id="UP000286990"/>
    </source>
</evidence>
<evidence type="ECO:0000313" key="5">
    <source>
        <dbReference type="EMBL" id="RRQ49164.1"/>
    </source>
</evidence>
<keyword evidence="5" id="KW-0378">Hydrolase</keyword>
<dbReference type="InterPro" id="IPR023198">
    <property type="entry name" value="PGP-like_dom2"/>
</dbReference>
<dbReference type="Gene3D" id="3.40.50.1000">
    <property type="entry name" value="HAD superfamily/HAD-like"/>
    <property type="match status" value="1"/>
</dbReference>
<evidence type="ECO:0000256" key="1">
    <source>
        <dbReference type="ARBA" id="ARBA00001946"/>
    </source>
</evidence>
<dbReference type="PANTHER" id="PTHR46193:SF10">
    <property type="entry name" value="6-PHOSPHOGLUCONATE PHOSPHATASE"/>
    <property type="match status" value="1"/>
</dbReference>
<dbReference type="AlphaFoldDB" id="A0A3R8RNA3"/>
<dbReference type="PANTHER" id="PTHR46193">
    <property type="entry name" value="6-PHOSPHOGLUCONATE PHOSPHATASE"/>
    <property type="match status" value="1"/>
</dbReference>
<dbReference type="OrthoDB" id="9797743at2"/>
<reference evidence="6" key="1">
    <citation type="submission" date="2018-12" db="EMBL/GenBank/DDBJ databases">
        <title>Maribacter lutimaris sp. nov., isolated from marine sediment.</title>
        <authorList>
            <person name="Kim K.K."/>
        </authorList>
    </citation>
    <scope>NUCLEOTIDE SEQUENCE [LARGE SCALE GENOMIC DNA]</scope>
    <source>
        <strain evidence="6">PoM-212</strain>
    </source>
</reference>
<gene>
    <name evidence="5" type="ORF">DZC72_00600</name>
</gene>
<dbReference type="Pfam" id="PF00702">
    <property type="entry name" value="Hydrolase"/>
    <property type="match status" value="1"/>
</dbReference>
<dbReference type="CDD" id="cd07526">
    <property type="entry name" value="HAD_BPGM_like"/>
    <property type="match status" value="1"/>
</dbReference>
<accession>A0A3R8RNA3</accession>
<dbReference type="InterPro" id="IPR023214">
    <property type="entry name" value="HAD_sf"/>
</dbReference>
<dbReference type="InterPro" id="IPR051600">
    <property type="entry name" value="Beta-PGM-like"/>
</dbReference>
<dbReference type="GO" id="GO:0016787">
    <property type="term" value="F:hydrolase activity"/>
    <property type="evidence" value="ECO:0007669"/>
    <property type="project" value="UniProtKB-KW"/>
</dbReference>
<evidence type="ECO:0000256" key="4">
    <source>
        <dbReference type="ARBA" id="ARBA00022842"/>
    </source>
</evidence>
<dbReference type="InterPro" id="IPR036412">
    <property type="entry name" value="HAD-like_sf"/>
</dbReference>
<dbReference type="EMBL" id="QUSX01000001">
    <property type="protein sequence ID" value="RRQ49164.1"/>
    <property type="molecule type" value="Genomic_DNA"/>
</dbReference>
<dbReference type="SUPFAM" id="SSF56784">
    <property type="entry name" value="HAD-like"/>
    <property type="match status" value="1"/>
</dbReference>
<dbReference type="GO" id="GO:0046872">
    <property type="term" value="F:metal ion binding"/>
    <property type="evidence" value="ECO:0007669"/>
    <property type="project" value="UniProtKB-KW"/>
</dbReference>
<dbReference type="SFLD" id="SFLDG01129">
    <property type="entry name" value="C1.5:_HAD__Beta-PGM__Phosphata"/>
    <property type="match status" value="1"/>
</dbReference>
<evidence type="ECO:0000256" key="2">
    <source>
        <dbReference type="ARBA" id="ARBA00006171"/>
    </source>
</evidence>
<protein>
    <submittedName>
        <fullName evidence="5">HAD family hydrolase</fullName>
    </submittedName>
</protein>
<comment type="caution">
    <text evidence="5">The sequence shown here is derived from an EMBL/GenBank/DDBJ whole genome shotgun (WGS) entry which is preliminary data.</text>
</comment>
<keyword evidence="3" id="KW-0479">Metal-binding</keyword>
<dbReference type="SFLD" id="SFLDS00003">
    <property type="entry name" value="Haloacid_Dehalogenase"/>
    <property type="match status" value="1"/>
</dbReference>
<dbReference type="InterPro" id="IPR006439">
    <property type="entry name" value="HAD-SF_hydro_IA"/>
</dbReference>
<proteinExistence type="inferred from homology"/>
<evidence type="ECO:0000256" key="3">
    <source>
        <dbReference type="ARBA" id="ARBA00022723"/>
    </source>
</evidence>